<accession>A0A3S8ZXK6</accession>
<dbReference type="PANTHER" id="PTHR32027:SF9">
    <property type="entry name" value="BLL3847 PROTEIN"/>
    <property type="match status" value="1"/>
</dbReference>
<name>A0A3S8ZXK6_9BACL</name>
<dbReference type="AlphaFoldDB" id="A0A3S8ZXK6"/>
<dbReference type="GO" id="GO:0019239">
    <property type="term" value="F:deaminase activity"/>
    <property type="evidence" value="ECO:0007669"/>
    <property type="project" value="UniProtKB-ARBA"/>
</dbReference>
<dbReference type="InterPro" id="IPR052349">
    <property type="entry name" value="Metallo-hydrolase_Enzymes"/>
</dbReference>
<dbReference type="RefSeq" id="WP_126011186.1">
    <property type="nucleotide sequence ID" value="NZ_CP034437.1"/>
</dbReference>
<evidence type="ECO:0000313" key="5">
    <source>
        <dbReference type="Proteomes" id="UP000272528"/>
    </source>
</evidence>
<reference evidence="5" key="1">
    <citation type="submission" date="2018-12" db="EMBL/GenBank/DDBJ databases">
        <title>Genome sequence of Peanibacillus sp.</title>
        <authorList>
            <person name="Subramani G."/>
            <person name="Srinivasan S."/>
            <person name="Kim M.K."/>
        </authorList>
    </citation>
    <scope>NUCLEOTIDE SEQUENCE [LARGE SCALE GENOMIC DNA]</scope>
    <source>
        <strain evidence="5">18JY67-1</strain>
    </source>
</reference>
<keyword evidence="5" id="KW-1185">Reference proteome</keyword>
<dbReference type="InterPro" id="IPR013108">
    <property type="entry name" value="Amidohydro_3"/>
</dbReference>
<evidence type="ECO:0000313" key="4">
    <source>
        <dbReference type="EMBL" id="AZN38237.1"/>
    </source>
</evidence>
<sequence>MRAGRLHIINARLPLNGDNRLYELIAEDGVWRTVDASAERVILDDAVSIASKEAIGADGFTAATVDLEGRIAVPGFADMHMHLDKALSLPQVGNASGTLLEAISNYGQHVARFSKEEIRERIIRTAMMGLRQGTVHMRTHLDMHAWLGRDIMFRTVEAALEAKEALKGLVRLQLFPMLSFGQSPRETAELAEELIGLGMDGIGGCPHLNPDPDADIRHLFDTAARLDVPIDLHVDERDDPNVRTVIPIARMTREHGYEGRVTAGHLCSLSSMPSSEAWPIIEEMALAKLGAVTLPAANLYLQGRADDGPIRRGVTRVKELLQAGVATAAASDNIRDPFHPFGKGDLAQIALLTAYAAQMGSADDPDVLLRMITETPATLMGLTASYGIREGCSADLAVLDAGNAEQLLIEGSPSRWVAVQGRWVSAMVQESRLAIDMKQE</sequence>
<dbReference type="Pfam" id="PF07969">
    <property type="entry name" value="Amidohydro_3"/>
    <property type="match status" value="1"/>
</dbReference>
<dbReference type="InterPro" id="IPR032466">
    <property type="entry name" value="Metal_Hydrolase"/>
</dbReference>
<dbReference type="InterPro" id="IPR011059">
    <property type="entry name" value="Metal-dep_hydrolase_composite"/>
</dbReference>
<gene>
    <name evidence="4" type="ORF">EJC50_00020</name>
</gene>
<dbReference type="OrthoDB" id="9815027at2"/>
<dbReference type="PANTHER" id="PTHR32027">
    <property type="entry name" value="CYTOSINE DEAMINASE"/>
    <property type="match status" value="1"/>
</dbReference>
<proteinExistence type="predicted"/>
<dbReference type="Gene3D" id="3.20.20.140">
    <property type="entry name" value="Metal-dependent hydrolases"/>
    <property type="match status" value="1"/>
</dbReference>
<protein>
    <submittedName>
        <fullName evidence="4">Amidohydrolase</fullName>
    </submittedName>
</protein>
<dbReference type="Gene3D" id="2.30.40.10">
    <property type="entry name" value="Urease, subunit C, domain 1"/>
    <property type="match status" value="1"/>
</dbReference>
<dbReference type="SUPFAM" id="SSF51556">
    <property type="entry name" value="Metallo-dependent hydrolases"/>
    <property type="match status" value="1"/>
</dbReference>
<dbReference type="GO" id="GO:0016814">
    <property type="term" value="F:hydrolase activity, acting on carbon-nitrogen (but not peptide) bonds, in cyclic amidines"/>
    <property type="evidence" value="ECO:0007669"/>
    <property type="project" value="TreeGrafter"/>
</dbReference>
<dbReference type="CDD" id="cd01293">
    <property type="entry name" value="Bact_CD"/>
    <property type="match status" value="1"/>
</dbReference>
<evidence type="ECO:0000256" key="1">
    <source>
        <dbReference type="ARBA" id="ARBA00022723"/>
    </source>
</evidence>
<dbReference type="Proteomes" id="UP000272528">
    <property type="component" value="Chromosome"/>
</dbReference>
<dbReference type="GO" id="GO:0046872">
    <property type="term" value="F:metal ion binding"/>
    <property type="evidence" value="ECO:0007669"/>
    <property type="project" value="UniProtKB-KW"/>
</dbReference>
<feature type="domain" description="Amidohydrolase 3" evidence="3">
    <location>
        <begin position="185"/>
        <end position="401"/>
    </location>
</feature>
<organism evidence="4 5">
    <name type="scientific">Paenibacillus albus</name>
    <dbReference type="NCBI Taxonomy" id="2495582"/>
    <lineage>
        <taxon>Bacteria</taxon>
        <taxon>Bacillati</taxon>
        <taxon>Bacillota</taxon>
        <taxon>Bacilli</taxon>
        <taxon>Bacillales</taxon>
        <taxon>Paenibacillaceae</taxon>
        <taxon>Paenibacillus</taxon>
    </lineage>
</organism>
<evidence type="ECO:0000259" key="3">
    <source>
        <dbReference type="Pfam" id="PF07969"/>
    </source>
</evidence>
<dbReference type="FunFam" id="3.20.20.140:FF:000019">
    <property type="entry name" value="Cytosine deaminase"/>
    <property type="match status" value="1"/>
</dbReference>
<dbReference type="SUPFAM" id="SSF51338">
    <property type="entry name" value="Composite domain of metallo-dependent hydrolases"/>
    <property type="match status" value="1"/>
</dbReference>
<dbReference type="KEGG" id="palb:EJC50_00020"/>
<keyword evidence="2 4" id="KW-0378">Hydrolase</keyword>
<keyword evidence="1" id="KW-0479">Metal-binding</keyword>
<evidence type="ECO:0000256" key="2">
    <source>
        <dbReference type="ARBA" id="ARBA00022801"/>
    </source>
</evidence>
<dbReference type="EMBL" id="CP034437">
    <property type="protein sequence ID" value="AZN38237.1"/>
    <property type="molecule type" value="Genomic_DNA"/>
</dbReference>